<dbReference type="PROSITE" id="PS50801">
    <property type="entry name" value="STAS"/>
    <property type="match status" value="1"/>
</dbReference>
<sequence>MSRLLAAVADYRPCTVISLWGELDMESAALVEYLVAQALEGGRVRLVVDAARLEFCDWAGLEALLAARDRAAAAGGSLRLAFVHGQVRRLVGTGQACRVVPADAELVALDW</sequence>
<dbReference type="SUPFAM" id="SSF52091">
    <property type="entry name" value="SpoIIaa-like"/>
    <property type="match status" value="1"/>
</dbReference>
<evidence type="ECO:0000313" key="3">
    <source>
        <dbReference type="Proteomes" id="UP000606172"/>
    </source>
</evidence>
<gene>
    <name evidence="2" type="ORF">Ssi02_47190</name>
</gene>
<keyword evidence="3" id="KW-1185">Reference proteome</keyword>
<comment type="caution">
    <text evidence="2">The sequence shown here is derived from an EMBL/GenBank/DDBJ whole genome shotgun (WGS) entry which is preliminary data.</text>
</comment>
<feature type="domain" description="STAS" evidence="1">
    <location>
        <begin position="16"/>
        <end position="91"/>
    </location>
</feature>
<accession>A0A919V8I6</accession>
<reference evidence="2" key="1">
    <citation type="submission" date="2021-01" db="EMBL/GenBank/DDBJ databases">
        <title>Whole genome shotgun sequence of Sinosporangium siamense NBRC 109515.</title>
        <authorList>
            <person name="Komaki H."/>
            <person name="Tamura T."/>
        </authorList>
    </citation>
    <scope>NUCLEOTIDE SEQUENCE</scope>
    <source>
        <strain evidence="2">NBRC 109515</strain>
    </source>
</reference>
<dbReference type="RefSeq" id="WP_239129423.1">
    <property type="nucleotide sequence ID" value="NZ_BOOW01000030.1"/>
</dbReference>
<name>A0A919V8I6_9ACTN</name>
<dbReference type="AlphaFoldDB" id="A0A919V8I6"/>
<dbReference type="InterPro" id="IPR036513">
    <property type="entry name" value="STAS_dom_sf"/>
</dbReference>
<dbReference type="Pfam" id="PF13466">
    <property type="entry name" value="STAS_2"/>
    <property type="match status" value="1"/>
</dbReference>
<dbReference type="PANTHER" id="PTHR33495:SF2">
    <property type="entry name" value="ANTI-SIGMA FACTOR ANTAGONIST TM_1081-RELATED"/>
    <property type="match status" value="1"/>
</dbReference>
<evidence type="ECO:0000259" key="1">
    <source>
        <dbReference type="PROSITE" id="PS50801"/>
    </source>
</evidence>
<dbReference type="InterPro" id="IPR002645">
    <property type="entry name" value="STAS_dom"/>
</dbReference>
<dbReference type="Gene3D" id="3.30.750.24">
    <property type="entry name" value="STAS domain"/>
    <property type="match status" value="1"/>
</dbReference>
<dbReference type="InterPro" id="IPR058548">
    <property type="entry name" value="MlaB-like_STAS"/>
</dbReference>
<protein>
    <recommendedName>
        <fullName evidence="1">STAS domain-containing protein</fullName>
    </recommendedName>
</protein>
<organism evidence="2 3">
    <name type="scientific">Sinosporangium siamense</name>
    <dbReference type="NCBI Taxonomy" id="1367973"/>
    <lineage>
        <taxon>Bacteria</taxon>
        <taxon>Bacillati</taxon>
        <taxon>Actinomycetota</taxon>
        <taxon>Actinomycetes</taxon>
        <taxon>Streptosporangiales</taxon>
        <taxon>Streptosporangiaceae</taxon>
        <taxon>Sinosporangium</taxon>
    </lineage>
</organism>
<dbReference type="EMBL" id="BOOW01000030">
    <property type="protein sequence ID" value="GII94488.1"/>
    <property type="molecule type" value="Genomic_DNA"/>
</dbReference>
<dbReference type="GO" id="GO:0043856">
    <property type="term" value="F:anti-sigma factor antagonist activity"/>
    <property type="evidence" value="ECO:0007669"/>
    <property type="project" value="TreeGrafter"/>
</dbReference>
<evidence type="ECO:0000313" key="2">
    <source>
        <dbReference type="EMBL" id="GII94488.1"/>
    </source>
</evidence>
<dbReference type="CDD" id="cd07043">
    <property type="entry name" value="STAS_anti-anti-sigma_factors"/>
    <property type="match status" value="1"/>
</dbReference>
<proteinExistence type="predicted"/>
<dbReference type="PANTHER" id="PTHR33495">
    <property type="entry name" value="ANTI-SIGMA FACTOR ANTAGONIST TM_1081-RELATED-RELATED"/>
    <property type="match status" value="1"/>
</dbReference>
<dbReference type="Proteomes" id="UP000606172">
    <property type="component" value="Unassembled WGS sequence"/>
</dbReference>